<keyword evidence="6 11" id="KW-0812">Transmembrane</keyword>
<dbReference type="InterPro" id="IPR040690">
    <property type="entry name" value="FtsX_ECD"/>
</dbReference>
<name>A0A9D1HL45_9FIRM</name>
<feature type="transmembrane region" description="Helical" evidence="11">
    <location>
        <begin position="171"/>
        <end position="193"/>
    </location>
</feature>
<dbReference type="InterPro" id="IPR058204">
    <property type="entry name" value="FtsX_firmicutes-type"/>
</dbReference>
<dbReference type="GO" id="GO:0005886">
    <property type="term" value="C:plasma membrane"/>
    <property type="evidence" value="ECO:0007669"/>
    <property type="project" value="UniProtKB-SubCell"/>
</dbReference>
<evidence type="ECO:0000256" key="8">
    <source>
        <dbReference type="ARBA" id="ARBA00023136"/>
    </source>
</evidence>
<dbReference type="InterPro" id="IPR004513">
    <property type="entry name" value="FtsX"/>
</dbReference>
<feature type="domain" description="ABC3 transporter permease C-terminal" evidence="12">
    <location>
        <begin position="175"/>
        <end position="290"/>
    </location>
</feature>
<comment type="function">
    <text evidence="10">Part of the ABC transporter FtsEX involved in asymmetric cellular division facilitating the initiation of sporulation.</text>
</comment>
<reference evidence="14" key="1">
    <citation type="submission" date="2020-10" db="EMBL/GenBank/DDBJ databases">
        <authorList>
            <person name="Gilroy R."/>
        </authorList>
    </citation>
    <scope>NUCLEOTIDE SEQUENCE</scope>
    <source>
        <strain evidence="14">2830</strain>
    </source>
</reference>
<dbReference type="NCBIfam" id="NF038347">
    <property type="entry name" value="FtsX_Gpos"/>
    <property type="match status" value="1"/>
</dbReference>
<evidence type="ECO:0000259" key="13">
    <source>
        <dbReference type="Pfam" id="PF18075"/>
    </source>
</evidence>
<evidence type="ECO:0000256" key="10">
    <source>
        <dbReference type="PIRNR" id="PIRNR003097"/>
    </source>
</evidence>
<evidence type="ECO:0000256" key="1">
    <source>
        <dbReference type="ARBA" id="ARBA00004651"/>
    </source>
</evidence>
<evidence type="ECO:0000256" key="11">
    <source>
        <dbReference type="SAM" id="Phobius"/>
    </source>
</evidence>
<feature type="transmembrane region" description="Helical" evidence="11">
    <location>
        <begin position="214"/>
        <end position="244"/>
    </location>
</feature>
<dbReference type="PIRSF" id="PIRSF003097">
    <property type="entry name" value="FtsX"/>
    <property type="match status" value="1"/>
</dbReference>
<evidence type="ECO:0000256" key="3">
    <source>
        <dbReference type="ARBA" id="ARBA00021907"/>
    </source>
</evidence>
<reference evidence="14" key="2">
    <citation type="journal article" date="2021" name="PeerJ">
        <title>Extensive microbial diversity within the chicken gut microbiome revealed by metagenomics and culture.</title>
        <authorList>
            <person name="Gilroy R."/>
            <person name="Ravi A."/>
            <person name="Getino M."/>
            <person name="Pursley I."/>
            <person name="Horton D.L."/>
            <person name="Alikhan N.F."/>
            <person name="Baker D."/>
            <person name="Gharbi K."/>
            <person name="Hall N."/>
            <person name="Watson M."/>
            <person name="Adriaenssens E.M."/>
            <person name="Foster-Nyarko E."/>
            <person name="Jarju S."/>
            <person name="Secka A."/>
            <person name="Antonio M."/>
            <person name="Oren A."/>
            <person name="Chaudhuri R.R."/>
            <person name="La Ragione R."/>
            <person name="Hildebrand F."/>
            <person name="Pallen M.J."/>
        </authorList>
    </citation>
    <scope>NUCLEOTIDE SEQUENCE</scope>
    <source>
        <strain evidence="14">2830</strain>
    </source>
</reference>
<evidence type="ECO:0000256" key="2">
    <source>
        <dbReference type="ARBA" id="ARBA00007379"/>
    </source>
</evidence>
<dbReference type="EMBL" id="DVMH01000009">
    <property type="protein sequence ID" value="HIU09903.1"/>
    <property type="molecule type" value="Genomic_DNA"/>
</dbReference>
<protein>
    <recommendedName>
        <fullName evidence="3 10">Cell division protein FtsX</fullName>
    </recommendedName>
</protein>
<evidence type="ECO:0000256" key="6">
    <source>
        <dbReference type="ARBA" id="ARBA00022692"/>
    </source>
</evidence>
<evidence type="ECO:0000259" key="12">
    <source>
        <dbReference type="Pfam" id="PF02687"/>
    </source>
</evidence>
<evidence type="ECO:0000256" key="7">
    <source>
        <dbReference type="ARBA" id="ARBA00022989"/>
    </source>
</evidence>
<dbReference type="GO" id="GO:0051301">
    <property type="term" value="P:cell division"/>
    <property type="evidence" value="ECO:0007669"/>
    <property type="project" value="UniProtKB-KW"/>
</dbReference>
<dbReference type="PANTHER" id="PTHR47755:SF1">
    <property type="entry name" value="CELL DIVISION PROTEIN FTSX"/>
    <property type="match status" value="1"/>
</dbReference>
<accession>A0A9D1HL45</accession>
<evidence type="ECO:0000256" key="9">
    <source>
        <dbReference type="ARBA" id="ARBA00023306"/>
    </source>
</evidence>
<evidence type="ECO:0000313" key="15">
    <source>
        <dbReference type="Proteomes" id="UP000824124"/>
    </source>
</evidence>
<dbReference type="InterPro" id="IPR003838">
    <property type="entry name" value="ABC3_permease_C"/>
</dbReference>
<comment type="subcellular location">
    <subcellularLocation>
        <location evidence="1">Cell membrane</location>
        <topology evidence="1">Multi-pass membrane protein</topology>
    </subcellularLocation>
</comment>
<comment type="similarity">
    <text evidence="2 10">Belongs to the ABC-4 integral membrane protein family. FtsX subfamily.</text>
</comment>
<dbReference type="AlphaFoldDB" id="A0A9D1HL45"/>
<keyword evidence="7 11" id="KW-1133">Transmembrane helix</keyword>
<sequence>MKLTSLRYILPEPFISLRRNFGMTVAAIMTVVLTLYLCGIFGILVVNIDQNATIMESAVEIKVFIKDGINQEQMDTLSAQVKSIPGVASVKYVSRAEGLELMSSKFGSSEEILAAIDTNPLPNSYTVKAESPEQVLSIVDAVNKLDNILAVRYGQGSVEKMFVFMNWIRSLGTGLMVLLGFSAVILISMNIRLSVEARKEEIQVMKYVGASNSFIIWPFILEGMLLGVLGGGVACILALMSYNAMLNLLLSSLNFLTFTPFRSIALPLVGAMLLIGLLLGAVGSAIAVRKHVNV</sequence>
<dbReference type="Proteomes" id="UP000824124">
    <property type="component" value="Unassembled WGS sequence"/>
</dbReference>
<feature type="transmembrane region" description="Helical" evidence="11">
    <location>
        <begin position="264"/>
        <end position="288"/>
    </location>
</feature>
<dbReference type="Gene3D" id="3.30.70.3040">
    <property type="match status" value="1"/>
</dbReference>
<keyword evidence="4 10" id="KW-1003">Cell membrane</keyword>
<evidence type="ECO:0000256" key="4">
    <source>
        <dbReference type="ARBA" id="ARBA00022475"/>
    </source>
</evidence>
<keyword evidence="5 10" id="KW-0132">Cell division</keyword>
<comment type="caution">
    <text evidence="14">The sequence shown here is derived from an EMBL/GenBank/DDBJ whole genome shotgun (WGS) entry which is preliminary data.</text>
</comment>
<evidence type="ECO:0000313" key="14">
    <source>
        <dbReference type="EMBL" id="HIU09903.1"/>
    </source>
</evidence>
<feature type="transmembrane region" description="Helical" evidence="11">
    <location>
        <begin position="21"/>
        <end position="46"/>
    </location>
</feature>
<organism evidence="14 15">
    <name type="scientific">Candidatus Avidehalobacter gallistercoris</name>
    <dbReference type="NCBI Taxonomy" id="2840694"/>
    <lineage>
        <taxon>Bacteria</taxon>
        <taxon>Bacillati</taxon>
        <taxon>Bacillota</taxon>
        <taxon>Clostridia</taxon>
        <taxon>Eubacteriales</taxon>
        <taxon>Peptococcaceae</taxon>
        <taxon>Peptococcaceae incertae sedis</taxon>
        <taxon>Candidatus Avidehalobacter</taxon>
    </lineage>
</organism>
<evidence type="ECO:0000256" key="5">
    <source>
        <dbReference type="ARBA" id="ARBA00022618"/>
    </source>
</evidence>
<proteinExistence type="inferred from homology"/>
<feature type="domain" description="FtsX extracellular" evidence="13">
    <location>
        <begin position="59"/>
        <end position="150"/>
    </location>
</feature>
<gene>
    <name evidence="14" type="ORF">IAB00_01400</name>
</gene>
<dbReference type="Pfam" id="PF02687">
    <property type="entry name" value="FtsX"/>
    <property type="match status" value="1"/>
</dbReference>
<keyword evidence="9 10" id="KW-0131">Cell cycle</keyword>
<dbReference type="Pfam" id="PF18075">
    <property type="entry name" value="FtsX_ECD"/>
    <property type="match status" value="1"/>
</dbReference>
<keyword evidence="8 10" id="KW-0472">Membrane</keyword>
<dbReference type="PANTHER" id="PTHR47755">
    <property type="entry name" value="CELL DIVISION PROTEIN FTSX"/>
    <property type="match status" value="1"/>
</dbReference>